<proteinExistence type="inferred from homology"/>
<dbReference type="GO" id="GO:0015293">
    <property type="term" value="F:symporter activity"/>
    <property type="evidence" value="ECO:0007669"/>
    <property type="project" value="TreeGrafter"/>
</dbReference>
<keyword evidence="8" id="KW-0406">Ion transport</keyword>
<dbReference type="InterPro" id="IPR038377">
    <property type="entry name" value="Na/Glc_symporter_sf"/>
</dbReference>
<dbReference type="GO" id="GO:0006814">
    <property type="term" value="P:sodium ion transport"/>
    <property type="evidence" value="ECO:0007669"/>
    <property type="project" value="UniProtKB-KW"/>
</dbReference>
<feature type="transmembrane region" description="Helical" evidence="12">
    <location>
        <begin position="22"/>
        <end position="41"/>
    </location>
</feature>
<feature type="non-terminal residue" evidence="13">
    <location>
        <position position="72"/>
    </location>
</feature>
<evidence type="ECO:0000256" key="10">
    <source>
        <dbReference type="ARBA" id="ARBA00023201"/>
    </source>
</evidence>
<evidence type="ECO:0000256" key="7">
    <source>
        <dbReference type="ARBA" id="ARBA00023053"/>
    </source>
</evidence>
<comment type="similarity">
    <text evidence="2 11">Belongs to the sodium:solute symporter (SSF) (TC 2.A.21) family.</text>
</comment>
<keyword evidence="10" id="KW-0739">Sodium transport</keyword>
<sequence>MATYMAIVVYAPALALNQVTGISVYLAVCLMFGVCTFYTVLGGMKAVIWTDTIQVMIMYGSLMLVIFKGVSD</sequence>
<dbReference type="InterPro" id="IPR051163">
    <property type="entry name" value="Sodium:Solute_Symporter_SSF"/>
</dbReference>
<dbReference type="Gene3D" id="1.20.1730.10">
    <property type="entry name" value="Sodium/glucose cotransporter"/>
    <property type="match status" value="1"/>
</dbReference>
<evidence type="ECO:0008006" key="15">
    <source>
        <dbReference type="Google" id="ProtNLM"/>
    </source>
</evidence>
<keyword evidence="6 12" id="KW-1133">Transmembrane helix</keyword>
<evidence type="ECO:0000256" key="2">
    <source>
        <dbReference type="ARBA" id="ARBA00006434"/>
    </source>
</evidence>
<keyword evidence="9 12" id="KW-0472">Membrane</keyword>
<dbReference type="Proteomes" id="UP000677054">
    <property type="component" value="Unassembled WGS sequence"/>
</dbReference>
<keyword evidence="3" id="KW-0813">Transport</keyword>
<dbReference type="PANTHER" id="PTHR42985">
    <property type="entry name" value="SODIUM-COUPLED MONOCARBOXYLATE TRANSPORTER"/>
    <property type="match status" value="1"/>
</dbReference>
<dbReference type="EMBL" id="CAJPEV010045654">
    <property type="protein sequence ID" value="CAG0910288.1"/>
    <property type="molecule type" value="Genomic_DNA"/>
</dbReference>
<evidence type="ECO:0000256" key="1">
    <source>
        <dbReference type="ARBA" id="ARBA00004651"/>
    </source>
</evidence>
<evidence type="ECO:0000256" key="11">
    <source>
        <dbReference type="RuleBase" id="RU362091"/>
    </source>
</evidence>
<reference evidence="13" key="1">
    <citation type="submission" date="2020-11" db="EMBL/GenBank/DDBJ databases">
        <authorList>
            <person name="Tran Van P."/>
        </authorList>
    </citation>
    <scope>NUCLEOTIDE SEQUENCE</scope>
</reference>
<comment type="subcellular location">
    <subcellularLocation>
        <location evidence="1">Cell membrane</location>
        <topology evidence="1">Multi-pass membrane protein</topology>
    </subcellularLocation>
</comment>
<evidence type="ECO:0000256" key="9">
    <source>
        <dbReference type="ARBA" id="ARBA00023136"/>
    </source>
</evidence>
<name>A0A7R9AKF8_9CRUS</name>
<evidence type="ECO:0000313" key="14">
    <source>
        <dbReference type="Proteomes" id="UP000677054"/>
    </source>
</evidence>
<protein>
    <recommendedName>
        <fullName evidence="15">Sodium/solute symporter</fullName>
    </recommendedName>
</protein>
<evidence type="ECO:0000256" key="5">
    <source>
        <dbReference type="ARBA" id="ARBA00022692"/>
    </source>
</evidence>
<dbReference type="OrthoDB" id="6132759at2759"/>
<accession>A0A7R9AKF8</accession>
<gene>
    <name evidence="13" type="ORF">DSTB1V02_LOCUS15422</name>
</gene>
<keyword evidence="4" id="KW-1003">Cell membrane</keyword>
<evidence type="ECO:0000256" key="6">
    <source>
        <dbReference type="ARBA" id="ARBA00022989"/>
    </source>
</evidence>
<dbReference type="Pfam" id="PF00474">
    <property type="entry name" value="SSF"/>
    <property type="match status" value="1"/>
</dbReference>
<evidence type="ECO:0000256" key="12">
    <source>
        <dbReference type="SAM" id="Phobius"/>
    </source>
</evidence>
<feature type="transmembrane region" description="Helical" evidence="12">
    <location>
        <begin position="48"/>
        <end position="67"/>
    </location>
</feature>
<dbReference type="EMBL" id="LR945172">
    <property type="protein sequence ID" value="CAD7255677.1"/>
    <property type="molecule type" value="Genomic_DNA"/>
</dbReference>
<evidence type="ECO:0000256" key="4">
    <source>
        <dbReference type="ARBA" id="ARBA00022475"/>
    </source>
</evidence>
<evidence type="ECO:0000256" key="3">
    <source>
        <dbReference type="ARBA" id="ARBA00022448"/>
    </source>
</evidence>
<dbReference type="PANTHER" id="PTHR42985:SF39">
    <property type="entry name" value="GH10366P"/>
    <property type="match status" value="1"/>
</dbReference>
<dbReference type="InterPro" id="IPR001734">
    <property type="entry name" value="Na/solute_symporter"/>
</dbReference>
<dbReference type="AlphaFoldDB" id="A0A7R9AKF8"/>
<organism evidence="13">
    <name type="scientific">Darwinula stevensoni</name>
    <dbReference type="NCBI Taxonomy" id="69355"/>
    <lineage>
        <taxon>Eukaryota</taxon>
        <taxon>Metazoa</taxon>
        <taxon>Ecdysozoa</taxon>
        <taxon>Arthropoda</taxon>
        <taxon>Crustacea</taxon>
        <taxon>Oligostraca</taxon>
        <taxon>Ostracoda</taxon>
        <taxon>Podocopa</taxon>
        <taxon>Podocopida</taxon>
        <taxon>Darwinulocopina</taxon>
        <taxon>Darwinuloidea</taxon>
        <taxon>Darwinulidae</taxon>
        <taxon>Darwinula</taxon>
    </lineage>
</organism>
<keyword evidence="14" id="KW-1185">Reference proteome</keyword>
<evidence type="ECO:0000313" key="13">
    <source>
        <dbReference type="EMBL" id="CAD7255677.1"/>
    </source>
</evidence>
<keyword evidence="5 12" id="KW-0812">Transmembrane</keyword>
<keyword evidence="7" id="KW-0915">Sodium</keyword>
<dbReference type="GO" id="GO:0005886">
    <property type="term" value="C:plasma membrane"/>
    <property type="evidence" value="ECO:0007669"/>
    <property type="project" value="UniProtKB-SubCell"/>
</dbReference>
<evidence type="ECO:0000256" key="8">
    <source>
        <dbReference type="ARBA" id="ARBA00023065"/>
    </source>
</evidence>
<dbReference type="PROSITE" id="PS50283">
    <property type="entry name" value="NA_SOLUT_SYMP_3"/>
    <property type="match status" value="1"/>
</dbReference>